<evidence type="ECO:0000256" key="7">
    <source>
        <dbReference type="PROSITE-ProRule" id="PRU00042"/>
    </source>
</evidence>
<dbReference type="SMART" id="SM00355">
    <property type="entry name" value="ZnF_C2H2"/>
    <property type="match status" value="3"/>
</dbReference>
<evidence type="ECO:0000256" key="1">
    <source>
        <dbReference type="ARBA" id="ARBA00004123"/>
    </source>
</evidence>
<keyword evidence="5" id="KW-0862">Zinc</keyword>
<gene>
    <name evidence="10" type="ORF">RFI_02996</name>
</gene>
<dbReference type="EMBL" id="ASPP01002883">
    <property type="protein sequence ID" value="ETO34098.1"/>
    <property type="molecule type" value="Genomic_DNA"/>
</dbReference>
<dbReference type="InterPro" id="IPR013087">
    <property type="entry name" value="Znf_C2H2_type"/>
</dbReference>
<dbReference type="SUPFAM" id="SSF57667">
    <property type="entry name" value="beta-beta-alpha zinc fingers"/>
    <property type="match status" value="1"/>
</dbReference>
<evidence type="ECO:0000313" key="10">
    <source>
        <dbReference type="EMBL" id="ETO34098.1"/>
    </source>
</evidence>
<dbReference type="InterPro" id="IPR036236">
    <property type="entry name" value="Znf_C2H2_sf"/>
</dbReference>
<dbReference type="GO" id="GO:0008270">
    <property type="term" value="F:zinc ion binding"/>
    <property type="evidence" value="ECO:0007669"/>
    <property type="project" value="UniProtKB-KW"/>
</dbReference>
<keyword evidence="2" id="KW-0479">Metal-binding</keyword>
<keyword evidence="6" id="KW-0539">Nucleus</keyword>
<dbReference type="AlphaFoldDB" id="X6P7K2"/>
<dbReference type="Gene3D" id="3.30.160.60">
    <property type="entry name" value="Classic Zinc Finger"/>
    <property type="match status" value="2"/>
</dbReference>
<accession>X6P7K2</accession>
<evidence type="ECO:0000256" key="3">
    <source>
        <dbReference type="ARBA" id="ARBA00022737"/>
    </source>
</evidence>
<name>X6P7K2_RETFI</name>
<dbReference type="PANTHER" id="PTHR16515">
    <property type="entry name" value="PR DOMAIN ZINC FINGER PROTEIN"/>
    <property type="match status" value="1"/>
</dbReference>
<dbReference type="InterPro" id="IPR050331">
    <property type="entry name" value="Zinc_finger"/>
</dbReference>
<evidence type="ECO:0000256" key="6">
    <source>
        <dbReference type="ARBA" id="ARBA00023242"/>
    </source>
</evidence>
<evidence type="ECO:0000256" key="8">
    <source>
        <dbReference type="SAM" id="Phobius"/>
    </source>
</evidence>
<evidence type="ECO:0000256" key="4">
    <source>
        <dbReference type="ARBA" id="ARBA00022771"/>
    </source>
</evidence>
<protein>
    <recommendedName>
        <fullName evidence="9">C2H2-type domain-containing protein</fullName>
    </recommendedName>
</protein>
<evidence type="ECO:0000259" key="9">
    <source>
        <dbReference type="PROSITE" id="PS50157"/>
    </source>
</evidence>
<dbReference type="PROSITE" id="PS00028">
    <property type="entry name" value="ZINC_FINGER_C2H2_1"/>
    <property type="match status" value="2"/>
</dbReference>
<keyword evidence="8" id="KW-1133">Transmembrane helix</keyword>
<dbReference type="GO" id="GO:0010468">
    <property type="term" value="P:regulation of gene expression"/>
    <property type="evidence" value="ECO:0007669"/>
    <property type="project" value="TreeGrafter"/>
</dbReference>
<comment type="caution">
    <text evidence="10">The sequence shown here is derived from an EMBL/GenBank/DDBJ whole genome shotgun (WGS) entry which is preliminary data.</text>
</comment>
<dbReference type="OrthoDB" id="8922241at2759"/>
<feature type="transmembrane region" description="Helical" evidence="8">
    <location>
        <begin position="135"/>
        <end position="155"/>
    </location>
</feature>
<dbReference type="PANTHER" id="PTHR16515:SF49">
    <property type="entry name" value="GASTRULA ZINC FINGER PROTEIN XLCGF49.1-LIKE-RELATED"/>
    <property type="match status" value="1"/>
</dbReference>
<keyword evidence="11" id="KW-1185">Reference proteome</keyword>
<dbReference type="PROSITE" id="PS50157">
    <property type="entry name" value="ZINC_FINGER_C2H2_2"/>
    <property type="match status" value="3"/>
</dbReference>
<sequence length="187" mass="22713">MTHFKHIHDNNNNNDMNWAAFSKKYQCEDCCTTFNNAKALRKHIDTCHHTVKSFVCLYCQKKFSRRDGLQIHYQTHLFGKDERKTFQCETCGSKFTHKCNLQKHLRNFKKIHGDKKKKITVLWHLFTFERIEHHFRLLFCFFFAFVVGTAWITLFQKKKLISLAKFKKMMSTNFYIYHNTFEKYLME</sequence>
<evidence type="ECO:0000256" key="5">
    <source>
        <dbReference type="ARBA" id="ARBA00022833"/>
    </source>
</evidence>
<dbReference type="GO" id="GO:0005634">
    <property type="term" value="C:nucleus"/>
    <property type="evidence" value="ECO:0007669"/>
    <property type="project" value="UniProtKB-SubCell"/>
</dbReference>
<keyword evidence="3" id="KW-0677">Repeat</keyword>
<feature type="domain" description="C2H2-type" evidence="9">
    <location>
        <begin position="86"/>
        <end position="117"/>
    </location>
</feature>
<dbReference type="Pfam" id="PF12874">
    <property type="entry name" value="zf-met"/>
    <property type="match status" value="1"/>
</dbReference>
<evidence type="ECO:0000256" key="2">
    <source>
        <dbReference type="ARBA" id="ARBA00022723"/>
    </source>
</evidence>
<keyword evidence="8" id="KW-0812">Transmembrane</keyword>
<keyword evidence="8" id="KW-0472">Membrane</keyword>
<dbReference type="Pfam" id="PF00096">
    <property type="entry name" value="zf-C2H2"/>
    <property type="match status" value="2"/>
</dbReference>
<reference evidence="10 11" key="1">
    <citation type="journal article" date="2013" name="Curr. Biol.">
        <title>The Genome of the Foraminiferan Reticulomyxa filosa.</title>
        <authorList>
            <person name="Glockner G."/>
            <person name="Hulsmann N."/>
            <person name="Schleicher M."/>
            <person name="Noegel A.A."/>
            <person name="Eichinger L."/>
            <person name="Gallinger C."/>
            <person name="Pawlowski J."/>
            <person name="Sierra R."/>
            <person name="Euteneuer U."/>
            <person name="Pillet L."/>
            <person name="Moustafa A."/>
            <person name="Platzer M."/>
            <person name="Groth M."/>
            <person name="Szafranski K."/>
            <person name="Schliwa M."/>
        </authorList>
    </citation>
    <scope>NUCLEOTIDE SEQUENCE [LARGE SCALE GENOMIC DNA]</scope>
</reference>
<feature type="domain" description="C2H2-type" evidence="9">
    <location>
        <begin position="54"/>
        <end position="81"/>
    </location>
</feature>
<comment type="subcellular location">
    <subcellularLocation>
        <location evidence="1">Nucleus</location>
    </subcellularLocation>
</comment>
<feature type="domain" description="C2H2-type" evidence="9">
    <location>
        <begin position="25"/>
        <end position="53"/>
    </location>
</feature>
<dbReference type="Proteomes" id="UP000023152">
    <property type="component" value="Unassembled WGS sequence"/>
</dbReference>
<proteinExistence type="predicted"/>
<keyword evidence="4 7" id="KW-0863">Zinc-finger</keyword>
<organism evidence="10 11">
    <name type="scientific">Reticulomyxa filosa</name>
    <dbReference type="NCBI Taxonomy" id="46433"/>
    <lineage>
        <taxon>Eukaryota</taxon>
        <taxon>Sar</taxon>
        <taxon>Rhizaria</taxon>
        <taxon>Retaria</taxon>
        <taxon>Foraminifera</taxon>
        <taxon>Monothalamids</taxon>
        <taxon>Reticulomyxidae</taxon>
        <taxon>Reticulomyxa</taxon>
    </lineage>
</organism>
<evidence type="ECO:0000313" key="11">
    <source>
        <dbReference type="Proteomes" id="UP000023152"/>
    </source>
</evidence>